<dbReference type="EMBL" id="JAPWTJ010000470">
    <property type="protein sequence ID" value="KAJ8978141.1"/>
    <property type="molecule type" value="Genomic_DNA"/>
</dbReference>
<reference evidence="1" key="1">
    <citation type="journal article" date="2023" name="Insect Mol. Biol.">
        <title>Genome sequencing provides insights into the evolution of gene families encoding plant cell wall-degrading enzymes in longhorned beetles.</title>
        <authorList>
            <person name="Shin N.R."/>
            <person name="Okamura Y."/>
            <person name="Kirsch R."/>
            <person name="Pauchet Y."/>
        </authorList>
    </citation>
    <scope>NUCLEOTIDE SEQUENCE</scope>
    <source>
        <strain evidence="1">MMC_N1</strain>
    </source>
</reference>
<proteinExistence type="predicted"/>
<gene>
    <name evidence="1" type="ORF">NQ317_016843</name>
</gene>
<evidence type="ECO:0000313" key="1">
    <source>
        <dbReference type="EMBL" id="KAJ8978141.1"/>
    </source>
</evidence>
<evidence type="ECO:0008006" key="3">
    <source>
        <dbReference type="Google" id="ProtNLM"/>
    </source>
</evidence>
<comment type="caution">
    <text evidence="1">The sequence shown here is derived from an EMBL/GenBank/DDBJ whole genome shotgun (WGS) entry which is preliminary data.</text>
</comment>
<evidence type="ECO:0000313" key="2">
    <source>
        <dbReference type="Proteomes" id="UP001162164"/>
    </source>
</evidence>
<protein>
    <recommendedName>
        <fullName evidence="3">DDE Tnp4 domain-containing protein</fullName>
    </recommendedName>
</protein>
<dbReference type="Proteomes" id="UP001162164">
    <property type="component" value="Unassembled WGS sequence"/>
</dbReference>
<accession>A0ABQ9JIU9</accession>
<keyword evidence="2" id="KW-1185">Reference proteome</keyword>
<sequence length="77" mass="8853">MLWDLVSRFRIFERPTSVSLEKTDAIVRTSCALHNWLRSTSAYITTDLIDVERSQICMLNFEIQNGGQYGGELLKVD</sequence>
<name>A0ABQ9JIU9_9CUCU</name>
<organism evidence="1 2">
    <name type="scientific">Molorchus minor</name>
    <dbReference type="NCBI Taxonomy" id="1323400"/>
    <lineage>
        <taxon>Eukaryota</taxon>
        <taxon>Metazoa</taxon>
        <taxon>Ecdysozoa</taxon>
        <taxon>Arthropoda</taxon>
        <taxon>Hexapoda</taxon>
        <taxon>Insecta</taxon>
        <taxon>Pterygota</taxon>
        <taxon>Neoptera</taxon>
        <taxon>Endopterygota</taxon>
        <taxon>Coleoptera</taxon>
        <taxon>Polyphaga</taxon>
        <taxon>Cucujiformia</taxon>
        <taxon>Chrysomeloidea</taxon>
        <taxon>Cerambycidae</taxon>
        <taxon>Lamiinae</taxon>
        <taxon>Monochamini</taxon>
        <taxon>Molorchus</taxon>
    </lineage>
</organism>